<dbReference type="EC" id="6.3.2.10" evidence="10"/>
<evidence type="ECO:0000256" key="10">
    <source>
        <dbReference type="RuleBase" id="RU004136"/>
    </source>
</evidence>
<dbReference type="InterPro" id="IPR036565">
    <property type="entry name" value="Mur-like_cat_sf"/>
</dbReference>
<comment type="pathway">
    <text evidence="10">Cell wall biogenesis; peptidoglycan biosynthesis.</text>
</comment>
<comment type="catalytic activity">
    <reaction evidence="10">
        <text>D-alanyl-D-alanine + UDP-N-acetyl-alpha-D-muramoyl-L-alanyl-gamma-D-glutamyl-meso-2,6-diaminopimelate + ATP = UDP-N-acetyl-alpha-D-muramoyl-L-alanyl-gamma-D-glutamyl-meso-2,6-diaminopimeloyl-D-alanyl-D-alanine + ADP + phosphate + H(+)</text>
        <dbReference type="Rhea" id="RHEA:28374"/>
        <dbReference type="ChEBI" id="CHEBI:15378"/>
        <dbReference type="ChEBI" id="CHEBI:30616"/>
        <dbReference type="ChEBI" id="CHEBI:43474"/>
        <dbReference type="ChEBI" id="CHEBI:57822"/>
        <dbReference type="ChEBI" id="CHEBI:61386"/>
        <dbReference type="ChEBI" id="CHEBI:83905"/>
        <dbReference type="ChEBI" id="CHEBI:456216"/>
        <dbReference type="EC" id="6.3.2.10"/>
    </reaction>
</comment>
<evidence type="ECO:0000313" key="14">
    <source>
        <dbReference type="Proteomes" id="UP000248326"/>
    </source>
</evidence>
<dbReference type="GO" id="GO:0008360">
    <property type="term" value="P:regulation of cell shape"/>
    <property type="evidence" value="ECO:0007669"/>
    <property type="project" value="UniProtKB-KW"/>
</dbReference>
<evidence type="ECO:0000256" key="7">
    <source>
        <dbReference type="ARBA" id="ARBA00022984"/>
    </source>
</evidence>
<evidence type="ECO:0000256" key="2">
    <source>
        <dbReference type="ARBA" id="ARBA00022598"/>
    </source>
</evidence>
<dbReference type="PANTHER" id="PTHR43024">
    <property type="entry name" value="UDP-N-ACETYLMURAMOYL-TRIPEPTIDE--D-ALANYL-D-ALANINE LIGASE"/>
    <property type="match status" value="1"/>
</dbReference>
<keyword evidence="8 10" id="KW-0131">Cell cycle</keyword>
<keyword evidence="2 13" id="KW-0436">Ligase</keyword>
<dbReference type="InterPro" id="IPR013221">
    <property type="entry name" value="Mur_ligase_cen"/>
</dbReference>
<keyword evidence="3 10" id="KW-0132">Cell division</keyword>
<keyword evidence="1" id="KW-0963">Cytoplasm</keyword>
<feature type="domain" description="Mur ligase C-terminal" evidence="11">
    <location>
        <begin position="293"/>
        <end position="395"/>
    </location>
</feature>
<dbReference type="Gene3D" id="3.40.1190.10">
    <property type="entry name" value="Mur-like, catalytic domain"/>
    <property type="match status" value="1"/>
</dbReference>
<dbReference type="GO" id="GO:0008766">
    <property type="term" value="F:UDP-N-acetylmuramoylalanyl-D-glutamyl-2,6-diaminopimelate-D-alanyl-D-alanine ligase activity"/>
    <property type="evidence" value="ECO:0007669"/>
    <property type="project" value="RHEA"/>
</dbReference>
<dbReference type="GO" id="GO:0047480">
    <property type="term" value="F:UDP-N-acetylmuramoyl-tripeptide-D-alanyl-D-alanine ligase activity"/>
    <property type="evidence" value="ECO:0007669"/>
    <property type="project" value="UniProtKB-EC"/>
</dbReference>
<dbReference type="GO" id="GO:0051301">
    <property type="term" value="P:cell division"/>
    <property type="evidence" value="ECO:0007669"/>
    <property type="project" value="UniProtKB-KW"/>
</dbReference>
<dbReference type="Gene3D" id="3.90.190.20">
    <property type="entry name" value="Mur ligase, C-terminal domain"/>
    <property type="match status" value="1"/>
</dbReference>
<dbReference type="OrthoDB" id="9801978at2"/>
<comment type="caution">
    <text evidence="13">The sequence shown here is derived from an EMBL/GenBank/DDBJ whole genome shotgun (WGS) entry which is preliminary data.</text>
</comment>
<evidence type="ECO:0000256" key="8">
    <source>
        <dbReference type="ARBA" id="ARBA00023306"/>
    </source>
</evidence>
<dbReference type="NCBIfam" id="TIGR01143">
    <property type="entry name" value="murF"/>
    <property type="match status" value="1"/>
</dbReference>
<comment type="subcellular location">
    <subcellularLocation>
        <location evidence="10">Cytoplasm</location>
    </subcellularLocation>
</comment>
<dbReference type="InterPro" id="IPR036615">
    <property type="entry name" value="Mur_ligase_C_dom_sf"/>
</dbReference>
<protein>
    <recommendedName>
        <fullName evidence="10">UDP-N-acetylmuramoyl-tripeptide--D-alanyl-D-alanine ligase</fullName>
        <ecNumber evidence="10">6.3.2.10</ecNumber>
    </recommendedName>
</protein>
<dbReference type="SUPFAM" id="SSF63418">
    <property type="entry name" value="MurE/MurF N-terminal domain"/>
    <property type="match status" value="1"/>
</dbReference>
<dbReference type="Gene3D" id="3.40.1390.10">
    <property type="entry name" value="MurE/MurF, N-terminal domain"/>
    <property type="match status" value="1"/>
</dbReference>
<dbReference type="InterPro" id="IPR035911">
    <property type="entry name" value="MurE/MurF_N"/>
</dbReference>
<name>A0A318SBU9_9DEIO</name>
<evidence type="ECO:0000256" key="3">
    <source>
        <dbReference type="ARBA" id="ARBA00022618"/>
    </source>
</evidence>
<evidence type="ECO:0000256" key="9">
    <source>
        <dbReference type="ARBA" id="ARBA00023316"/>
    </source>
</evidence>
<dbReference type="SUPFAM" id="SSF53244">
    <property type="entry name" value="MurD-like peptide ligases, peptide-binding domain"/>
    <property type="match status" value="1"/>
</dbReference>
<keyword evidence="4" id="KW-0547">Nucleotide-binding</keyword>
<evidence type="ECO:0000256" key="5">
    <source>
        <dbReference type="ARBA" id="ARBA00022840"/>
    </source>
</evidence>
<keyword evidence="5" id="KW-0067">ATP-binding</keyword>
<dbReference type="GO" id="GO:0009252">
    <property type="term" value="P:peptidoglycan biosynthetic process"/>
    <property type="evidence" value="ECO:0007669"/>
    <property type="project" value="UniProtKB-UniPathway"/>
</dbReference>
<dbReference type="PANTHER" id="PTHR43024:SF1">
    <property type="entry name" value="UDP-N-ACETYLMURAMOYL-TRIPEPTIDE--D-ALANYL-D-ALANINE LIGASE"/>
    <property type="match status" value="1"/>
</dbReference>
<dbReference type="GO" id="GO:0005524">
    <property type="term" value="F:ATP binding"/>
    <property type="evidence" value="ECO:0007669"/>
    <property type="project" value="UniProtKB-KW"/>
</dbReference>
<comment type="function">
    <text evidence="10">Involved in cell wall formation. Catalyzes the final step in the synthesis of UDP-N-acetylmuramoyl-pentapeptide, the precursor of murein.</text>
</comment>
<keyword evidence="14" id="KW-1185">Reference proteome</keyword>
<dbReference type="InterPro" id="IPR004101">
    <property type="entry name" value="Mur_ligase_C"/>
</dbReference>
<keyword evidence="9 10" id="KW-0961">Cell wall biogenesis/degradation</keyword>
<proteinExistence type="predicted"/>
<dbReference type="Proteomes" id="UP000248326">
    <property type="component" value="Unassembled WGS sequence"/>
</dbReference>
<gene>
    <name evidence="13" type="ORF">DES52_10185</name>
</gene>
<evidence type="ECO:0000256" key="4">
    <source>
        <dbReference type="ARBA" id="ARBA00022741"/>
    </source>
</evidence>
<organism evidence="13 14">
    <name type="scientific">Deinococcus yavapaiensis KR-236</name>
    <dbReference type="NCBI Taxonomy" id="694435"/>
    <lineage>
        <taxon>Bacteria</taxon>
        <taxon>Thermotogati</taxon>
        <taxon>Deinococcota</taxon>
        <taxon>Deinococci</taxon>
        <taxon>Deinococcales</taxon>
        <taxon>Deinococcaceae</taxon>
        <taxon>Deinococcus</taxon>
    </lineage>
</organism>
<reference evidence="13 14" key="1">
    <citation type="submission" date="2018-06" db="EMBL/GenBank/DDBJ databases">
        <title>Genomic Encyclopedia of Type Strains, Phase IV (KMG-IV): sequencing the most valuable type-strain genomes for metagenomic binning, comparative biology and taxonomic classification.</title>
        <authorList>
            <person name="Goeker M."/>
        </authorList>
    </citation>
    <scope>NUCLEOTIDE SEQUENCE [LARGE SCALE GENOMIC DNA]</scope>
    <source>
        <strain evidence="13 14">DSM 18048</strain>
    </source>
</reference>
<dbReference type="Pfam" id="PF08245">
    <property type="entry name" value="Mur_ligase_M"/>
    <property type="match status" value="1"/>
</dbReference>
<evidence type="ECO:0000256" key="6">
    <source>
        <dbReference type="ARBA" id="ARBA00022960"/>
    </source>
</evidence>
<evidence type="ECO:0000313" key="13">
    <source>
        <dbReference type="EMBL" id="PYE56281.1"/>
    </source>
</evidence>
<dbReference type="AlphaFoldDB" id="A0A318SBU9"/>
<sequence>MIDPNIFSTAHPDARPAQRITWDSRLVDEATAFAALAGERMHGNAFISQALDRGAPFILSNLDVERGVKVDDATTALRQWARATRDRLGVPVVGVTGSVGKTTAKTFAAAGLGGVTTPGNLNTLNAIACFLLEHGESREPLVMEMGIDRVGEMRELVDLVAPSVGVVTVIGESHLEAFGSRAVIAREKGVILEAPGKLVGEAAAAEWYPGVPSYGFGQAASFRGEALQVSPSGATFSFRGVDVQVPNGRRPEAEAALLGMILAEMHQLDLSAAATRIGRANVPGGRNRVLPGAFTIIDDAYNAAPTSMRAALDALAVREGRRIAVLGDALELGPTAPKLHREVGEYARSKAHLTFGVGEFGALLAERSFDSREALIEALLAEVRAGDVVLVKASRGVGLDVVVEALKERQRALA</sequence>
<evidence type="ECO:0000256" key="1">
    <source>
        <dbReference type="ARBA" id="ARBA00022490"/>
    </source>
</evidence>
<dbReference type="EMBL" id="QJSX01000001">
    <property type="protein sequence ID" value="PYE56281.1"/>
    <property type="molecule type" value="Genomic_DNA"/>
</dbReference>
<evidence type="ECO:0000259" key="11">
    <source>
        <dbReference type="Pfam" id="PF02875"/>
    </source>
</evidence>
<dbReference type="InterPro" id="IPR051046">
    <property type="entry name" value="MurCDEF_CellWall_CoF430Synth"/>
</dbReference>
<dbReference type="GO" id="GO:0005737">
    <property type="term" value="C:cytoplasm"/>
    <property type="evidence" value="ECO:0007669"/>
    <property type="project" value="UniProtKB-SubCell"/>
</dbReference>
<evidence type="ECO:0000259" key="12">
    <source>
        <dbReference type="Pfam" id="PF08245"/>
    </source>
</evidence>
<dbReference type="SUPFAM" id="SSF53623">
    <property type="entry name" value="MurD-like peptide ligases, catalytic domain"/>
    <property type="match status" value="1"/>
</dbReference>
<dbReference type="UniPathway" id="UPA00219"/>
<feature type="domain" description="Mur ligase central" evidence="12">
    <location>
        <begin position="95"/>
        <end position="196"/>
    </location>
</feature>
<dbReference type="RefSeq" id="WP_110884800.1">
    <property type="nucleotide sequence ID" value="NZ_QJSX01000001.1"/>
</dbReference>
<dbReference type="GO" id="GO:0071555">
    <property type="term" value="P:cell wall organization"/>
    <property type="evidence" value="ECO:0007669"/>
    <property type="project" value="UniProtKB-KW"/>
</dbReference>
<accession>A0A318SBU9</accession>
<dbReference type="Pfam" id="PF02875">
    <property type="entry name" value="Mur_ligase_C"/>
    <property type="match status" value="1"/>
</dbReference>
<dbReference type="InterPro" id="IPR005863">
    <property type="entry name" value="UDP-N-AcMur_synth"/>
</dbReference>
<keyword evidence="7 10" id="KW-0573">Peptidoglycan synthesis</keyword>
<keyword evidence="6 10" id="KW-0133">Cell shape</keyword>